<evidence type="ECO:0000313" key="9">
    <source>
        <dbReference type="Proteomes" id="UP000184088"/>
    </source>
</evidence>
<evidence type="ECO:0000256" key="6">
    <source>
        <dbReference type="SAM" id="Phobius"/>
    </source>
</evidence>
<sequence>MKLVIGNLGVSMGVNMLATYMVPLLHFHTGNTVFSGFVLSMGLLSGAVIQPFFGILSDSTFSVWGRRKPYVFIFGIMCFIFTYFFSSVTKIQSMLLFVFLFYISFHAYQIPLNSMIPDNVINSEKGSMSGYWNLFGGMGALAVPILGGLFWDYDKGLVFKMVGLTIAITSLVSVLFVEERKQIKGNFSFELFKRYFYRRDVWSFYIAKSIWWMALAAEVPYFTIYYSQYMALGMGVSSFLVTVFMLFDIISSPFLGKLADRYNRKYLMITFLLCFAVLNLFLPKTTNFLLLMILMGLLGICYASLFVFPFSLLMDMTQRGHEGFYLGMDNVFMYLPKGISTLISGHMIAKYGYWIIFVNASVLALCAALAILLLWKD</sequence>
<keyword evidence="2" id="KW-0813">Transport</keyword>
<dbReference type="EMBL" id="FQVH01000001">
    <property type="protein sequence ID" value="SHE39122.1"/>
    <property type="molecule type" value="Genomic_DNA"/>
</dbReference>
<feature type="transmembrane region" description="Helical" evidence="6">
    <location>
        <begin position="131"/>
        <end position="151"/>
    </location>
</feature>
<dbReference type="InterPro" id="IPR020846">
    <property type="entry name" value="MFS_dom"/>
</dbReference>
<dbReference type="SUPFAM" id="SSF103473">
    <property type="entry name" value="MFS general substrate transporter"/>
    <property type="match status" value="1"/>
</dbReference>
<accession>A0A1M4T3L3</accession>
<feature type="transmembrane region" description="Helical" evidence="6">
    <location>
        <begin position="157"/>
        <end position="177"/>
    </location>
</feature>
<dbReference type="GO" id="GO:0022857">
    <property type="term" value="F:transmembrane transporter activity"/>
    <property type="evidence" value="ECO:0007669"/>
    <property type="project" value="InterPro"/>
</dbReference>
<keyword evidence="4 6" id="KW-1133">Transmembrane helix</keyword>
<organism evidence="8 9">
    <name type="scientific">Caldanaerobius fijiensis DSM 17918</name>
    <dbReference type="NCBI Taxonomy" id="1121256"/>
    <lineage>
        <taxon>Bacteria</taxon>
        <taxon>Bacillati</taxon>
        <taxon>Bacillota</taxon>
        <taxon>Clostridia</taxon>
        <taxon>Thermoanaerobacterales</taxon>
        <taxon>Thermoanaerobacteraceae</taxon>
        <taxon>Caldanaerobius</taxon>
    </lineage>
</organism>
<reference evidence="8 9" key="1">
    <citation type="submission" date="2016-11" db="EMBL/GenBank/DDBJ databases">
        <authorList>
            <person name="Jaros S."/>
            <person name="Januszkiewicz K."/>
            <person name="Wedrychowicz H."/>
        </authorList>
    </citation>
    <scope>NUCLEOTIDE SEQUENCE [LARGE SCALE GENOMIC DNA]</scope>
    <source>
        <strain evidence="8 9">DSM 17918</strain>
    </source>
</reference>
<name>A0A1M4T3L3_9THEO</name>
<feature type="transmembrane region" description="Helical" evidence="6">
    <location>
        <begin position="266"/>
        <end position="282"/>
    </location>
</feature>
<feature type="domain" description="Major facilitator superfamily (MFS) profile" evidence="7">
    <location>
        <begin position="140"/>
        <end position="377"/>
    </location>
</feature>
<evidence type="ECO:0000256" key="3">
    <source>
        <dbReference type="ARBA" id="ARBA00022692"/>
    </source>
</evidence>
<protein>
    <submittedName>
        <fullName evidence="8">Na+/melibiose symporter</fullName>
    </submittedName>
</protein>
<evidence type="ECO:0000256" key="2">
    <source>
        <dbReference type="ARBA" id="ARBA00022448"/>
    </source>
</evidence>
<dbReference type="InterPro" id="IPR011701">
    <property type="entry name" value="MFS"/>
</dbReference>
<evidence type="ECO:0000259" key="7">
    <source>
        <dbReference type="PROSITE" id="PS50850"/>
    </source>
</evidence>
<dbReference type="PANTHER" id="PTHR23528:SF1">
    <property type="entry name" value="MAJOR FACILITATOR SUPERFAMILY (MFS) PROFILE DOMAIN-CONTAINING PROTEIN"/>
    <property type="match status" value="1"/>
</dbReference>
<evidence type="ECO:0000256" key="1">
    <source>
        <dbReference type="ARBA" id="ARBA00004651"/>
    </source>
</evidence>
<dbReference type="STRING" id="1121256.SAMN02746089_00209"/>
<keyword evidence="9" id="KW-1185">Reference proteome</keyword>
<dbReference type="GO" id="GO:0005886">
    <property type="term" value="C:plasma membrane"/>
    <property type="evidence" value="ECO:0007669"/>
    <property type="project" value="UniProtKB-SubCell"/>
</dbReference>
<feature type="transmembrane region" description="Helical" evidence="6">
    <location>
        <begin position="202"/>
        <end position="223"/>
    </location>
</feature>
<feature type="transmembrane region" description="Helical" evidence="6">
    <location>
        <begin position="91"/>
        <end position="110"/>
    </location>
</feature>
<gene>
    <name evidence="8" type="ORF">SAMN02746089_00209</name>
</gene>
<dbReference type="PROSITE" id="PS50850">
    <property type="entry name" value="MFS"/>
    <property type="match status" value="1"/>
</dbReference>
<proteinExistence type="predicted"/>
<dbReference type="InterPro" id="IPR036259">
    <property type="entry name" value="MFS_trans_sf"/>
</dbReference>
<feature type="transmembrane region" description="Helical" evidence="6">
    <location>
        <begin position="351"/>
        <end position="375"/>
    </location>
</feature>
<dbReference type="PANTHER" id="PTHR23528">
    <property type="match status" value="1"/>
</dbReference>
<evidence type="ECO:0000256" key="4">
    <source>
        <dbReference type="ARBA" id="ARBA00022989"/>
    </source>
</evidence>
<feature type="transmembrane region" description="Helical" evidence="6">
    <location>
        <begin position="33"/>
        <end position="57"/>
    </location>
</feature>
<feature type="transmembrane region" description="Helical" evidence="6">
    <location>
        <begin position="69"/>
        <end position="85"/>
    </location>
</feature>
<evidence type="ECO:0000256" key="5">
    <source>
        <dbReference type="ARBA" id="ARBA00023136"/>
    </source>
</evidence>
<dbReference type="AlphaFoldDB" id="A0A1M4T3L3"/>
<keyword evidence="3 6" id="KW-0812">Transmembrane</keyword>
<dbReference type="Gene3D" id="1.20.1250.20">
    <property type="entry name" value="MFS general substrate transporter like domains"/>
    <property type="match status" value="2"/>
</dbReference>
<comment type="subcellular location">
    <subcellularLocation>
        <location evidence="1">Cell membrane</location>
        <topology evidence="1">Multi-pass membrane protein</topology>
    </subcellularLocation>
</comment>
<feature type="transmembrane region" description="Helical" evidence="6">
    <location>
        <begin position="288"/>
        <end position="312"/>
    </location>
</feature>
<evidence type="ECO:0000313" key="8">
    <source>
        <dbReference type="EMBL" id="SHE39122.1"/>
    </source>
</evidence>
<feature type="transmembrane region" description="Helical" evidence="6">
    <location>
        <begin position="229"/>
        <end position="254"/>
    </location>
</feature>
<dbReference type="Pfam" id="PF07690">
    <property type="entry name" value="MFS_1"/>
    <property type="match status" value="2"/>
</dbReference>
<feature type="transmembrane region" description="Helical" evidence="6">
    <location>
        <begin position="7"/>
        <end position="27"/>
    </location>
</feature>
<dbReference type="Proteomes" id="UP000184088">
    <property type="component" value="Unassembled WGS sequence"/>
</dbReference>
<keyword evidence="5 6" id="KW-0472">Membrane</keyword>